<evidence type="ECO:0000313" key="3">
    <source>
        <dbReference type="Proteomes" id="UP000663888"/>
    </source>
</evidence>
<proteinExistence type="predicted"/>
<feature type="compositionally biased region" description="Polar residues" evidence="1">
    <location>
        <begin position="587"/>
        <end position="599"/>
    </location>
</feature>
<feature type="region of interest" description="Disordered" evidence="1">
    <location>
        <begin position="167"/>
        <end position="207"/>
    </location>
</feature>
<dbReference type="Proteomes" id="UP000663888">
    <property type="component" value="Unassembled WGS sequence"/>
</dbReference>
<feature type="region of interest" description="Disordered" evidence="1">
    <location>
        <begin position="226"/>
        <end position="314"/>
    </location>
</feature>
<evidence type="ECO:0000313" key="2">
    <source>
        <dbReference type="EMBL" id="CAE6422726.1"/>
    </source>
</evidence>
<feature type="compositionally biased region" description="Polar residues" evidence="1">
    <location>
        <begin position="612"/>
        <end position="641"/>
    </location>
</feature>
<feature type="region of interest" description="Disordered" evidence="1">
    <location>
        <begin position="466"/>
        <end position="489"/>
    </location>
</feature>
<gene>
    <name evidence="2" type="ORF">RDB_LOCUS24810</name>
</gene>
<feature type="compositionally biased region" description="Basic and acidic residues" evidence="1">
    <location>
        <begin position="251"/>
        <end position="261"/>
    </location>
</feature>
<accession>A0A8H2XGX5</accession>
<feature type="compositionally biased region" description="Polar residues" evidence="1">
    <location>
        <begin position="178"/>
        <end position="190"/>
    </location>
</feature>
<protein>
    <submittedName>
        <fullName evidence="2">Uncharacterized protein</fullName>
    </submittedName>
</protein>
<evidence type="ECO:0000256" key="1">
    <source>
        <dbReference type="SAM" id="MobiDB-lite"/>
    </source>
</evidence>
<reference evidence="2" key="1">
    <citation type="submission" date="2021-01" db="EMBL/GenBank/DDBJ databases">
        <authorList>
            <person name="Kaushik A."/>
        </authorList>
    </citation>
    <scope>NUCLEOTIDE SEQUENCE</scope>
    <source>
        <strain evidence="2">AG4-R118</strain>
    </source>
</reference>
<name>A0A8H2XGX5_9AGAM</name>
<feature type="region of interest" description="Disordered" evidence="1">
    <location>
        <begin position="520"/>
        <end position="545"/>
    </location>
</feature>
<dbReference type="EMBL" id="CAJMWX010000678">
    <property type="protein sequence ID" value="CAE6422726.1"/>
    <property type="molecule type" value="Genomic_DNA"/>
</dbReference>
<dbReference type="AlphaFoldDB" id="A0A8H2XGX5"/>
<comment type="caution">
    <text evidence="2">The sequence shown here is derived from an EMBL/GenBank/DDBJ whole genome shotgun (WGS) entry which is preliminary data.</text>
</comment>
<feature type="region of interest" description="Disordered" evidence="1">
    <location>
        <begin position="575"/>
        <end position="722"/>
    </location>
</feature>
<organism evidence="2 3">
    <name type="scientific">Rhizoctonia solani</name>
    <dbReference type="NCBI Taxonomy" id="456999"/>
    <lineage>
        <taxon>Eukaryota</taxon>
        <taxon>Fungi</taxon>
        <taxon>Dikarya</taxon>
        <taxon>Basidiomycota</taxon>
        <taxon>Agaricomycotina</taxon>
        <taxon>Agaricomycetes</taxon>
        <taxon>Cantharellales</taxon>
        <taxon>Ceratobasidiaceae</taxon>
        <taxon>Rhizoctonia</taxon>
    </lineage>
</organism>
<feature type="compositionally biased region" description="Polar residues" evidence="1">
    <location>
        <begin position="302"/>
        <end position="314"/>
    </location>
</feature>
<feature type="compositionally biased region" description="Basic residues" evidence="1">
    <location>
        <begin position="694"/>
        <end position="704"/>
    </location>
</feature>
<sequence>MNFDYSPTSTEPWHTEPSVWGMQTQEFGGINPEFVVQAGDASIYPPSSNFTQVLPHDRLPTTRPSSQKPRIVSDSALVLGQSHENYDSTSQDLPHGQRYQRTLSLGCQPFSNHQGLEPDLMKSALEVPSITVEASPEDVAGTSSGLGYDGTKPIAYVQVNDPQQYLSRSTYDVPGPQRHSTSSQGQSPNQVHPHIDWAGSQTDGQPLLTDEHVYNQHLALHGQIPNQHPVHASAPDLYSYPNSQIASSSKPDPEYRQDPPNKSDGALQAKNKLKGPGLNKHRSTKAYRNSSTQTDPKKQVHESQPPSRSKSASKIFSAQEVVVHGSCLPVDPVVHTQSMAAPSTSELSSATAQKLPPDCLQAQQLAQNALDCTSTPNFNTVNYSERDPVPYPSPHNPEQPSFNQSILNHWQSSASSNHPSHLDTHTQSRNPPILIAGNEFQPMSVVAVPVPRRSFNFGAFLTPGPPCQTPNIDLPRRPGTSPPQRLSAPSGRCNLIPNTTRRQSEQTWKLYGSQFDRVQLPPVPSCNPRSRSNIREKDPHAPPISIVPRTRTWVQAQDPCEDNCVIATYGPVSTQATDNRPFLIDSYPSQSSVQQPTASSDREGLHVRKPGQSHSSARSSMLRQKQSDQQSHVRQNKSNPDQVHLKPNIQTQSAASTTHREDIKEQINQQPQALSSEGPARTTLSTAGVESFRRKSPTKRRHSHSNPGDTDGAKRRKVADNDPEVINTQTNTLVPFNQYQQQNLPISDHGCVYFDVNTWRGGDAIEQAVQQSNLVGSNFPTQSQDEARRFTVPSQGEPIGAASEETSENLASLEIPQACYYDSGMNRPEGWPPAFQHQDEQTGNFQYLNWNPSSMSLDQASAFNIEVAAEFRGPEQYVTTFDNPERPAPEASTQPLDPKNFEIEQFLANCPKWSMGAVFV</sequence>
<feature type="compositionally biased region" description="Polar residues" evidence="1">
    <location>
        <begin position="648"/>
        <end position="657"/>
    </location>
</feature>
<feature type="compositionally biased region" description="Polar residues" evidence="1">
    <location>
        <begin position="240"/>
        <end position="250"/>
    </location>
</feature>
<feature type="compositionally biased region" description="Polar residues" evidence="1">
    <location>
        <begin position="666"/>
        <end position="675"/>
    </location>
</feature>